<organism evidence="2 3">
    <name type="scientific">Rubricoccus marinus</name>
    <dbReference type="NCBI Taxonomy" id="716817"/>
    <lineage>
        <taxon>Bacteria</taxon>
        <taxon>Pseudomonadati</taxon>
        <taxon>Rhodothermota</taxon>
        <taxon>Rhodothermia</taxon>
        <taxon>Rhodothermales</taxon>
        <taxon>Rubricoccaceae</taxon>
        <taxon>Rubricoccus</taxon>
    </lineage>
</organism>
<name>A0A259TWH1_9BACT</name>
<feature type="region of interest" description="Disordered" evidence="1">
    <location>
        <begin position="152"/>
        <end position="178"/>
    </location>
</feature>
<feature type="compositionally biased region" description="Basic and acidic residues" evidence="1">
    <location>
        <begin position="162"/>
        <end position="171"/>
    </location>
</feature>
<protein>
    <submittedName>
        <fullName evidence="2">Uncharacterized protein</fullName>
    </submittedName>
</protein>
<dbReference type="AlphaFoldDB" id="A0A259TWH1"/>
<evidence type="ECO:0000313" key="3">
    <source>
        <dbReference type="Proteomes" id="UP000216446"/>
    </source>
</evidence>
<proteinExistence type="predicted"/>
<dbReference type="InParanoid" id="A0A259TWH1"/>
<dbReference type="EMBL" id="MQWB01000001">
    <property type="protein sequence ID" value="OZC01967.1"/>
    <property type="molecule type" value="Genomic_DNA"/>
</dbReference>
<keyword evidence="3" id="KW-1185">Reference proteome</keyword>
<evidence type="ECO:0000256" key="1">
    <source>
        <dbReference type="SAM" id="MobiDB-lite"/>
    </source>
</evidence>
<reference evidence="2 3" key="1">
    <citation type="submission" date="2016-11" db="EMBL/GenBank/DDBJ databases">
        <title>Study of marine rhodopsin-containing bacteria.</title>
        <authorList>
            <person name="Yoshizawa S."/>
            <person name="Kumagai Y."/>
            <person name="Kogure K."/>
        </authorList>
    </citation>
    <scope>NUCLEOTIDE SEQUENCE [LARGE SCALE GENOMIC DNA]</scope>
    <source>
        <strain evidence="2 3">SG-29</strain>
    </source>
</reference>
<comment type="caution">
    <text evidence="2">The sequence shown here is derived from an EMBL/GenBank/DDBJ whole genome shotgun (WGS) entry which is preliminary data.</text>
</comment>
<dbReference type="Proteomes" id="UP000216446">
    <property type="component" value="Unassembled WGS sequence"/>
</dbReference>
<evidence type="ECO:0000313" key="2">
    <source>
        <dbReference type="EMBL" id="OZC01967.1"/>
    </source>
</evidence>
<accession>A0A259TWH1</accession>
<dbReference type="RefSeq" id="WP_094545712.1">
    <property type="nucleotide sequence ID" value="NZ_MQWB01000001.1"/>
</dbReference>
<gene>
    <name evidence="2" type="ORF">BSZ36_02605</name>
</gene>
<dbReference type="OrthoDB" id="957076at2"/>
<sequence>MSGAALAILLPLAFFVAFPLFWMVVIGLIGKTGWRPLAEAYPAERWPARGYKVSWQSGRVGAVNYSNALNAVATPEGLFLRPSFLFRVGHPPVCIPWAAFVDTAPAMIFGTRFILETGPSLVLYGKLARAVTAALEARDRASGEYDAALEHESGGLPWEAAAETREPGRSRRGDRRRA</sequence>